<comment type="cofactor">
    <cofactor evidence="1">
        <name>FAD</name>
        <dbReference type="ChEBI" id="CHEBI:57692"/>
    </cofactor>
</comment>
<comment type="similarity">
    <text evidence="2">Belongs to the GMC oxidoreductase family.</text>
</comment>
<dbReference type="InterPro" id="IPR051473">
    <property type="entry name" value="P2Ox-like"/>
</dbReference>
<evidence type="ECO:0000256" key="2">
    <source>
        <dbReference type="ARBA" id="ARBA00010790"/>
    </source>
</evidence>
<evidence type="ECO:0000256" key="3">
    <source>
        <dbReference type="ARBA" id="ARBA00022630"/>
    </source>
</evidence>
<feature type="domain" description="Glucose-methanol-choline oxidoreductase C-terminal" evidence="8">
    <location>
        <begin position="303"/>
        <end position="414"/>
    </location>
</feature>
<dbReference type="InterPro" id="IPR036188">
    <property type="entry name" value="FAD/NAD-bd_sf"/>
</dbReference>
<name>A0A832J8X4_9GAMM</name>
<keyword evidence="5" id="KW-0560">Oxidoreductase</keyword>
<dbReference type="PANTHER" id="PTHR42784:SF1">
    <property type="entry name" value="PYRANOSE 2-OXIDASE"/>
    <property type="match status" value="1"/>
</dbReference>
<dbReference type="Proteomes" id="UP000885832">
    <property type="component" value="Unassembled WGS sequence"/>
</dbReference>
<feature type="non-terminal residue" evidence="9">
    <location>
        <position position="1"/>
    </location>
</feature>
<gene>
    <name evidence="9" type="ORF">ENJ65_04930</name>
</gene>
<sequence length="422" mass="47274">FFPTDFSPKKNHPEAQGSTLPEQWPISYADMQPYYEHAERLFRLRGSTDTCHPGLQTPHFLTPPPLCSATQELNDFFTDNGLHPYRLPQACEFVPGCQGCQGFLCPNNCKNDSVRICLLPAIEKYNACLLEECEVIKLESDQNSVTSVICDQHGKKIVLRGTTIILAAGALETPRLLLKSNTKQWPNGLANDSGLVGRNLMRHYVDLYALLPPSQQGHPGNLKELAFNDFYQFNGHKFGTVQSFGALPPPAVIIDGMEKDLRDEGRNGLAALFKIGKPLIRPVLKHIFSRRILFASIMEDLPYLDNRVTLSNTTHDRLSIQYKIRPHEQNRIQLFRDQLAKAFSANRFMLIKQAENNERIAHACGTCRFGLEPENSVLNMNNRAHGLENLYIVDSSFFPSSAGTNPSLTLAANALRVAEQIA</sequence>
<dbReference type="Gene3D" id="3.50.50.60">
    <property type="entry name" value="FAD/NAD(P)-binding domain"/>
    <property type="match status" value="2"/>
</dbReference>
<evidence type="ECO:0000256" key="4">
    <source>
        <dbReference type="ARBA" id="ARBA00022827"/>
    </source>
</evidence>
<organism evidence="9">
    <name type="scientific">Candidatus Tenderia electrophaga</name>
    <dbReference type="NCBI Taxonomy" id="1748243"/>
    <lineage>
        <taxon>Bacteria</taxon>
        <taxon>Pseudomonadati</taxon>
        <taxon>Pseudomonadota</taxon>
        <taxon>Gammaproteobacteria</taxon>
        <taxon>Candidatus Tenderiales</taxon>
        <taxon>Candidatus Tenderiaceae</taxon>
        <taxon>Candidatus Tenderia</taxon>
    </lineage>
</organism>
<dbReference type="AlphaFoldDB" id="A0A832J8X4"/>
<dbReference type="InterPro" id="IPR007867">
    <property type="entry name" value="GMC_OxRtase_C"/>
</dbReference>
<keyword evidence="3" id="KW-0285">Flavoprotein</keyword>
<protein>
    <submittedName>
        <fullName evidence="9">GMC family oxidoreductase</fullName>
    </submittedName>
</protein>
<evidence type="ECO:0000259" key="7">
    <source>
        <dbReference type="Pfam" id="PF00732"/>
    </source>
</evidence>
<proteinExistence type="inferred from homology"/>
<dbReference type="SUPFAM" id="SSF51905">
    <property type="entry name" value="FAD/NAD(P)-binding domain"/>
    <property type="match status" value="1"/>
</dbReference>
<evidence type="ECO:0000256" key="6">
    <source>
        <dbReference type="SAM" id="MobiDB-lite"/>
    </source>
</evidence>
<dbReference type="PANTHER" id="PTHR42784">
    <property type="entry name" value="PYRANOSE 2-OXIDASE"/>
    <property type="match status" value="1"/>
</dbReference>
<dbReference type="GO" id="GO:0016614">
    <property type="term" value="F:oxidoreductase activity, acting on CH-OH group of donors"/>
    <property type="evidence" value="ECO:0007669"/>
    <property type="project" value="InterPro"/>
</dbReference>
<reference evidence="9" key="1">
    <citation type="journal article" date="2020" name="mSystems">
        <title>Genome- and Community-Level Interaction Insights into Carbon Utilization and Element Cycling Functions of Hydrothermarchaeota in Hydrothermal Sediment.</title>
        <authorList>
            <person name="Zhou Z."/>
            <person name="Liu Y."/>
            <person name="Xu W."/>
            <person name="Pan J."/>
            <person name="Luo Z.H."/>
            <person name="Li M."/>
        </authorList>
    </citation>
    <scope>NUCLEOTIDE SEQUENCE [LARGE SCALE GENOMIC DNA]</scope>
    <source>
        <strain evidence="9">HyVt-505</strain>
    </source>
</reference>
<dbReference type="GO" id="GO:0050660">
    <property type="term" value="F:flavin adenine dinucleotide binding"/>
    <property type="evidence" value="ECO:0007669"/>
    <property type="project" value="InterPro"/>
</dbReference>
<keyword evidence="4" id="KW-0274">FAD</keyword>
<dbReference type="EMBL" id="DRNF01000310">
    <property type="protein sequence ID" value="HHJ80958.1"/>
    <property type="molecule type" value="Genomic_DNA"/>
</dbReference>
<dbReference type="InterPro" id="IPR000172">
    <property type="entry name" value="GMC_OxRdtase_N"/>
</dbReference>
<dbReference type="Pfam" id="PF05199">
    <property type="entry name" value="GMC_oxred_C"/>
    <property type="match status" value="1"/>
</dbReference>
<feature type="domain" description="Glucose-methanol-choline oxidoreductase N-terminal" evidence="7">
    <location>
        <begin position="98"/>
        <end position="205"/>
    </location>
</feature>
<evidence type="ECO:0000256" key="1">
    <source>
        <dbReference type="ARBA" id="ARBA00001974"/>
    </source>
</evidence>
<dbReference type="Pfam" id="PF00732">
    <property type="entry name" value="GMC_oxred_N"/>
    <property type="match status" value="1"/>
</dbReference>
<evidence type="ECO:0000259" key="8">
    <source>
        <dbReference type="Pfam" id="PF05199"/>
    </source>
</evidence>
<evidence type="ECO:0000256" key="5">
    <source>
        <dbReference type="ARBA" id="ARBA00023002"/>
    </source>
</evidence>
<evidence type="ECO:0000313" key="9">
    <source>
        <dbReference type="EMBL" id="HHJ80958.1"/>
    </source>
</evidence>
<accession>A0A832J8X4</accession>
<feature type="region of interest" description="Disordered" evidence="6">
    <location>
        <begin position="1"/>
        <end position="22"/>
    </location>
</feature>
<comment type="caution">
    <text evidence="9">The sequence shown here is derived from an EMBL/GenBank/DDBJ whole genome shotgun (WGS) entry which is preliminary data.</text>
</comment>